<comment type="caution">
    <text evidence="1">The sequence shown here is derived from an EMBL/GenBank/DDBJ whole genome shotgun (WGS) entry which is preliminary data.</text>
</comment>
<evidence type="ECO:0000313" key="2">
    <source>
        <dbReference type="Proteomes" id="UP001330749"/>
    </source>
</evidence>
<accession>A0ABU6N7V8</accession>
<gene>
    <name evidence="1" type="ORF">P4447_07570</name>
</gene>
<proteinExistence type="predicted"/>
<organism evidence="1 2">
    <name type="scientific">Bacillus xiapuensis</name>
    <dbReference type="NCBI Taxonomy" id="2014075"/>
    <lineage>
        <taxon>Bacteria</taxon>
        <taxon>Bacillati</taxon>
        <taxon>Bacillota</taxon>
        <taxon>Bacilli</taxon>
        <taxon>Bacillales</taxon>
        <taxon>Bacillaceae</taxon>
        <taxon>Bacillus</taxon>
    </lineage>
</organism>
<keyword evidence="2" id="KW-1185">Reference proteome</keyword>
<sequence length="131" mass="15567">MKKVILPYKVGMALQFLQKELDEDLLYKFENLLSHFKTSTKYKQPIQDKINTIVKYVRNNKENRVNYYLALKYGYEIDQSKEEILLEKYNIAAKGFQNNKDTEYNLGYIKGIRDALTILKYEVKGINLKQK</sequence>
<protein>
    <submittedName>
        <fullName evidence="1">Uncharacterized protein</fullName>
    </submittedName>
</protein>
<dbReference type="Proteomes" id="UP001330749">
    <property type="component" value="Unassembled WGS sequence"/>
</dbReference>
<evidence type="ECO:0000313" key="1">
    <source>
        <dbReference type="EMBL" id="MED3562311.1"/>
    </source>
</evidence>
<dbReference type="RefSeq" id="WP_327967215.1">
    <property type="nucleotide sequence ID" value="NZ_JARMQG010000084.1"/>
</dbReference>
<reference evidence="1 2" key="1">
    <citation type="submission" date="2023-03" db="EMBL/GenBank/DDBJ databases">
        <title>Bacillus Genome Sequencing.</title>
        <authorList>
            <person name="Dunlap C."/>
        </authorList>
    </citation>
    <scope>NUCLEOTIDE SEQUENCE [LARGE SCALE GENOMIC DNA]</scope>
    <source>
        <strain evidence="1 2">B-14544</strain>
    </source>
</reference>
<name>A0ABU6N7V8_9BACI</name>
<dbReference type="EMBL" id="JARMQG010000084">
    <property type="protein sequence ID" value="MED3562311.1"/>
    <property type="molecule type" value="Genomic_DNA"/>
</dbReference>